<feature type="transmembrane region" description="Helical" evidence="1">
    <location>
        <begin position="27"/>
        <end position="48"/>
    </location>
</feature>
<sequence length="150" mass="15793">MGNGVFGGRRRRVPGERYSAQEIIARASWGSMLVVFVSVLTGSGVLYLGGKSHTIPSVLFAGGVAVLIHGLSWGASILGHIWANSTSAVMLVGYVGKLGIILLAFILVYQINVLVPRTVALTLACCILIGLVVSSLVIMRNDGPEIGSWD</sequence>
<evidence type="ECO:0000313" key="2">
    <source>
        <dbReference type="EMBL" id="ADH92115.1"/>
    </source>
</evidence>
<feature type="transmembrane region" description="Helical" evidence="1">
    <location>
        <begin position="60"/>
        <end position="82"/>
    </location>
</feature>
<protein>
    <recommendedName>
        <fullName evidence="4">ATP synthase I</fullName>
    </recommendedName>
</protein>
<keyword evidence="3" id="KW-1185">Reference proteome</keyword>
<dbReference type="KEGG" id="ahe:Arch_0360"/>
<evidence type="ECO:0000313" key="3">
    <source>
        <dbReference type="Proteomes" id="UP000000376"/>
    </source>
</evidence>
<name>D7BMG6_ARCHD</name>
<keyword evidence="1" id="KW-1133">Transmembrane helix</keyword>
<proteinExistence type="predicted"/>
<dbReference type="STRING" id="644284.Arch_0360"/>
<keyword evidence="1" id="KW-0812">Transmembrane</keyword>
<organism evidence="2 3">
    <name type="scientific">Arcanobacterium haemolyticum (strain ATCC 9345 / DSM 20595 / CCM 5947 / CCUG 17215 / LMG 16163 / NBRC 15585 / NCTC 8452 / 11018)</name>
    <dbReference type="NCBI Taxonomy" id="644284"/>
    <lineage>
        <taxon>Bacteria</taxon>
        <taxon>Bacillati</taxon>
        <taxon>Actinomycetota</taxon>
        <taxon>Actinomycetes</taxon>
        <taxon>Actinomycetales</taxon>
        <taxon>Actinomycetaceae</taxon>
        <taxon>Arcanobacterium</taxon>
    </lineage>
</organism>
<reference evidence="2 3" key="1">
    <citation type="journal article" date="2010" name="Stand. Genomic Sci.">
        <title>Complete genome sequence of Arcanobacterium haemolyticum type strain (11018).</title>
        <authorList>
            <person name="Yasawong M."/>
            <person name="Teshima H."/>
            <person name="Lapidus A."/>
            <person name="Nolan M."/>
            <person name="Lucas S."/>
            <person name="Glavina Del Rio T."/>
            <person name="Tice H."/>
            <person name="Cheng J."/>
            <person name="Bruce D."/>
            <person name="Detter C."/>
            <person name="Tapia R."/>
            <person name="Han C."/>
            <person name="Goodwin L."/>
            <person name="Pitluck S."/>
            <person name="Liolios K."/>
            <person name="Ivanova N."/>
            <person name="Mavromatis K."/>
            <person name="Mikhailova N."/>
            <person name="Pati A."/>
            <person name="Chen A."/>
            <person name="Palaniappan K."/>
            <person name="Land M."/>
            <person name="Hauser L."/>
            <person name="Chang Y."/>
            <person name="Jeffries C."/>
            <person name="Rohde M."/>
            <person name="Sikorski J."/>
            <person name="Pukall R."/>
            <person name="Goker M."/>
            <person name="Woyke T."/>
            <person name="Bristow J."/>
            <person name="Eisen J."/>
            <person name="Markowitz V."/>
            <person name="Hugenholtz P."/>
            <person name="Kyrpides N."/>
            <person name="Klenk H."/>
        </authorList>
    </citation>
    <scope>NUCLEOTIDE SEQUENCE [LARGE SCALE GENOMIC DNA]</scope>
    <source>
        <strain evidence="3">ATCC 9345 / DSM 20595 / CCUG 17215 / LMG 16163 / NBRC 15585 / NCTC 8452 / 11018</strain>
    </source>
</reference>
<gene>
    <name evidence="2" type="ordered locus">Arch_0360</name>
</gene>
<accession>D7BMG6</accession>
<evidence type="ECO:0008006" key="4">
    <source>
        <dbReference type="Google" id="ProtNLM"/>
    </source>
</evidence>
<dbReference type="AlphaFoldDB" id="D7BMG6"/>
<dbReference type="HOGENOM" id="CLU_1736767_0_0_11"/>
<dbReference type="EMBL" id="CP002045">
    <property type="protein sequence ID" value="ADH92115.1"/>
    <property type="molecule type" value="Genomic_DNA"/>
</dbReference>
<feature type="transmembrane region" description="Helical" evidence="1">
    <location>
        <begin position="120"/>
        <end position="139"/>
    </location>
</feature>
<evidence type="ECO:0000256" key="1">
    <source>
        <dbReference type="SAM" id="Phobius"/>
    </source>
</evidence>
<feature type="transmembrane region" description="Helical" evidence="1">
    <location>
        <begin position="88"/>
        <end position="108"/>
    </location>
</feature>
<keyword evidence="1" id="KW-0472">Membrane</keyword>
<dbReference type="Proteomes" id="UP000000376">
    <property type="component" value="Chromosome"/>
</dbReference>